<dbReference type="AlphaFoldDB" id="A0A2W1BI67"/>
<accession>A0A2W1BI67</accession>
<sequence>MHADLIDNDVTADYLKDTESLDRVWRLVNKYYTANVRVHPLSDQGQLQVDPSNVEAHVIHLTEEEFRL</sequence>
<dbReference type="OrthoDB" id="10261384at2759"/>
<dbReference type="EMBL" id="KZ150107">
    <property type="protein sequence ID" value="PZC73395.1"/>
    <property type="molecule type" value="Genomic_DNA"/>
</dbReference>
<protein>
    <submittedName>
        <fullName evidence="1">Uncharacterized protein</fullName>
    </submittedName>
</protein>
<evidence type="ECO:0000313" key="2">
    <source>
        <dbReference type="Proteomes" id="UP000249218"/>
    </source>
</evidence>
<dbReference type="Proteomes" id="UP000249218">
    <property type="component" value="Unassembled WGS sequence"/>
</dbReference>
<name>A0A2W1BI67_HELAM</name>
<organism evidence="1 2">
    <name type="scientific">Helicoverpa armigera</name>
    <name type="common">Cotton bollworm</name>
    <name type="synonym">Heliothis armigera</name>
    <dbReference type="NCBI Taxonomy" id="29058"/>
    <lineage>
        <taxon>Eukaryota</taxon>
        <taxon>Metazoa</taxon>
        <taxon>Ecdysozoa</taxon>
        <taxon>Arthropoda</taxon>
        <taxon>Hexapoda</taxon>
        <taxon>Insecta</taxon>
        <taxon>Pterygota</taxon>
        <taxon>Neoptera</taxon>
        <taxon>Endopterygota</taxon>
        <taxon>Lepidoptera</taxon>
        <taxon>Glossata</taxon>
        <taxon>Ditrysia</taxon>
        <taxon>Noctuoidea</taxon>
        <taxon>Noctuidae</taxon>
        <taxon>Heliothinae</taxon>
        <taxon>Helicoverpa</taxon>
    </lineage>
</organism>
<evidence type="ECO:0000313" key="1">
    <source>
        <dbReference type="EMBL" id="PZC73395.1"/>
    </source>
</evidence>
<proteinExistence type="predicted"/>
<gene>
    <name evidence="1" type="primary">HaOG209562</name>
    <name evidence="1" type="ORF">B5X24_HaOG209562</name>
</gene>
<keyword evidence="2" id="KW-1185">Reference proteome</keyword>
<reference evidence="1 2" key="1">
    <citation type="journal article" date="2017" name="BMC Biol.">
        <title>Genomic innovations, transcriptional plasticity and gene loss underlying the evolution and divergence of two highly polyphagous and invasive Helicoverpa pest species.</title>
        <authorList>
            <person name="Pearce S.L."/>
            <person name="Clarke D.F."/>
            <person name="East P.D."/>
            <person name="Elfekih S."/>
            <person name="Gordon K.H."/>
            <person name="Jermiin L.S."/>
            <person name="McGaughran A."/>
            <person name="Oakeshott J.G."/>
            <person name="Papanikolaou A."/>
            <person name="Perera O.P."/>
            <person name="Rane R.V."/>
            <person name="Richards S."/>
            <person name="Tay W.T."/>
            <person name="Walsh T.K."/>
            <person name="Anderson A."/>
            <person name="Anderson C.J."/>
            <person name="Asgari S."/>
            <person name="Board P.G."/>
            <person name="Bretschneider A."/>
            <person name="Campbell P.M."/>
            <person name="Chertemps T."/>
            <person name="Christeller J.T."/>
            <person name="Coppin C.W."/>
            <person name="Downes S.J."/>
            <person name="Duan G."/>
            <person name="Farnsworth C.A."/>
            <person name="Good R.T."/>
            <person name="Han L.B."/>
            <person name="Han Y.C."/>
            <person name="Hatje K."/>
            <person name="Horne I."/>
            <person name="Huang Y.P."/>
            <person name="Hughes D.S."/>
            <person name="Jacquin-Joly E."/>
            <person name="James W."/>
            <person name="Jhangiani S."/>
            <person name="Kollmar M."/>
            <person name="Kuwar S.S."/>
            <person name="Li S."/>
            <person name="Liu N.Y."/>
            <person name="Maibeche M.T."/>
            <person name="Miller J.R."/>
            <person name="Montagne N."/>
            <person name="Perry T."/>
            <person name="Qu J."/>
            <person name="Song S.V."/>
            <person name="Sutton G.G."/>
            <person name="Vogel H."/>
            <person name="Walenz B.P."/>
            <person name="Xu W."/>
            <person name="Zhang H.J."/>
            <person name="Zou Z."/>
            <person name="Batterham P."/>
            <person name="Edwards O.R."/>
            <person name="Feyereisen R."/>
            <person name="Gibbs R.A."/>
            <person name="Heckel D.G."/>
            <person name="McGrath A."/>
            <person name="Robin C."/>
            <person name="Scherer S.E."/>
            <person name="Worley K.C."/>
            <person name="Wu Y.D."/>
        </authorList>
    </citation>
    <scope>NUCLEOTIDE SEQUENCE [LARGE SCALE GENOMIC DNA]</scope>
    <source>
        <strain evidence="1">Harm_GR_Male_#8</strain>
        <tissue evidence="1">Whole organism</tissue>
    </source>
</reference>